<evidence type="ECO:0000313" key="3">
    <source>
        <dbReference type="EMBL" id="CAF5172924.1"/>
    </source>
</evidence>
<dbReference type="InterPro" id="IPR027417">
    <property type="entry name" value="P-loop_NTPase"/>
</dbReference>
<feature type="compositionally biased region" description="Low complexity" evidence="1">
    <location>
        <begin position="121"/>
        <end position="134"/>
    </location>
</feature>
<feature type="region of interest" description="Disordered" evidence="1">
    <location>
        <begin position="146"/>
        <end position="168"/>
    </location>
</feature>
<dbReference type="Proteomes" id="UP000676336">
    <property type="component" value="Unassembled WGS sequence"/>
</dbReference>
<feature type="compositionally biased region" description="Basic residues" evidence="1">
    <location>
        <begin position="107"/>
        <end position="117"/>
    </location>
</feature>
<sequence length="306" mass="34782">QALARHLGIDLTADGIQARNRRGISVIVHGPPGSGKTMISREISERYDCALLNLDQVIIDAIDSAQRSEFAQRAYLMCRDAFEKNMEEQRQTDVDVDHAPAAQLAAHSKKVPDKKKKGAETADPTTQTTTFEAQPLTSPLSVRFKIHKNSPHPSDGDSVEQPRENEDGQYVPDDQEELMTFVLTEDIFVEILAARLQRADCIHGVVFDSLDTSFLANPAQAAIAVLKAINNRSYIYGIITNFSYSKYKEAQARADEIRRFEEQQREQTENEYVEEMGEDEYDALPEEEKQRIDQKRLQRKKDRILR</sequence>
<comment type="caution">
    <text evidence="3">The sequence shown here is derived from an EMBL/GenBank/DDBJ whole genome shotgun (WGS) entry which is preliminary data.</text>
</comment>
<accession>A0A8S3GX81</accession>
<organism evidence="3 4">
    <name type="scientific">Rotaria magnacalcarata</name>
    <dbReference type="NCBI Taxonomy" id="392030"/>
    <lineage>
        <taxon>Eukaryota</taxon>
        <taxon>Metazoa</taxon>
        <taxon>Spiralia</taxon>
        <taxon>Gnathifera</taxon>
        <taxon>Rotifera</taxon>
        <taxon>Eurotatoria</taxon>
        <taxon>Bdelloidea</taxon>
        <taxon>Philodinida</taxon>
        <taxon>Philodinidae</taxon>
        <taxon>Rotaria</taxon>
    </lineage>
</organism>
<dbReference type="Pfam" id="PF17213">
    <property type="entry name" value="Hydin_ADK"/>
    <property type="match status" value="1"/>
</dbReference>
<proteinExistence type="predicted"/>
<feature type="region of interest" description="Disordered" evidence="1">
    <location>
        <begin position="262"/>
        <end position="306"/>
    </location>
</feature>
<protein>
    <recommendedName>
        <fullName evidence="2">Hydin adenylate kinase-like domain-containing protein</fullName>
    </recommendedName>
</protein>
<evidence type="ECO:0000259" key="2">
    <source>
        <dbReference type="Pfam" id="PF17213"/>
    </source>
</evidence>
<dbReference type="SUPFAM" id="SSF52540">
    <property type="entry name" value="P-loop containing nucleoside triphosphate hydrolases"/>
    <property type="match status" value="1"/>
</dbReference>
<dbReference type="PANTHER" id="PTHR23053:SF0">
    <property type="entry name" value="HYDROCEPHALUS-INDUCING PROTEIN HOMOLOG"/>
    <property type="match status" value="1"/>
</dbReference>
<reference evidence="3" key="1">
    <citation type="submission" date="2021-02" db="EMBL/GenBank/DDBJ databases">
        <authorList>
            <person name="Nowell W R."/>
        </authorList>
    </citation>
    <scope>NUCLEOTIDE SEQUENCE</scope>
</reference>
<feature type="compositionally biased region" description="Acidic residues" evidence="1">
    <location>
        <begin position="269"/>
        <end position="285"/>
    </location>
</feature>
<evidence type="ECO:0000313" key="4">
    <source>
        <dbReference type="Proteomes" id="UP000676336"/>
    </source>
</evidence>
<dbReference type="InterPro" id="IPR033768">
    <property type="entry name" value="Hydin_ADK"/>
</dbReference>
<dbReference type="Gene3D" id="3.40.50.300">
    <property type="entry name" value="P-loop containing nucleotide triphosphate hydrolases"/>
    <property type="match status" value="1"/>
</dbReference>
<feature type="compositionally biased region" description="Basic residues" evidence="1">
    <location>
        <begin position="297"/>
        <end position="306"/>
    </location>
</feature>
<evidence type="ECO:0000256" key="1">
    <source>
        <dbReference type="SAM" id="MobiDB-lite"/>
    </source>
</evidence>
<name>A0A8S3GX81_9BILA</name>
<dbReference type="GO" id="GO:0003341">
    <property type="term" value="P:cilium movement"/>
    <property type="evidence" value="ECO:0007669"/>
    <property type="project" value="TreeGrafter"/>
</dbReference>
<gene>
    <name evidence="3" type="ORF">SMN809_LOCUS66397</name>
</gene>
<dbReference type="GO" id="GO:0005930">
    <property type="term" value="C:axoneme"/>
    <property type="evidence" value="ECO:0007669"/>
    <property type="project" value="TreeGrafter"/>
</dbReference>
<dbReference type="InterPro" id="IPR033305">
    <property type="entry name" value="Hydin-like"/>
</dbReference>
<feature type="domain" description="Hydin adenylate kinase-like" evidence="2">
    <location>
        <begin position="26"/>
        <end position="210"/>
    </location>
</feature>
<dbReference type="AlphaFoldDB" id="A0A8S3GX81"/>
<feature type="region of interest" description="Disordered" evidence="1">
    <location>
        <begin position="103"/>
        <end position="134"/>
    </location>
</feature>
<feature type="non-terminal residue" evidence="3">
    <location>
        <position position="1"/>
    </location>
</feature>
<feature type="compositionally biased region" description="Basic and acidic residues" evidence="1">
    <location>
        <begin position="286"/>
        <end position="296"/>
    </location>
</feature>
<dbReference type="EMBL" id="CAJOBI010313275">
    <property type="protein sequence ID" value="CAF5172924.1"/>
    <property type="molecule type" value="Genomic_DNA"/>
</dbReference>
<dbReference type="PANTHER" id="PTHR23053">
    <property type="entry name" value="DLEC1 DELETED IN LUNG AND ESOPHAGEAL CANCER 1"/>
    <property type="match status" value="1"/>
</dbReference>
<dbReference type="GO" id="GO:1904158">
    <property type="term" value="P:axonemal central apparatus assembly"/>
    <property type="evidence" value="ECO:0007669"/>
    <property type="project" value="TreeGrafter"/>
</dbReference>